<name>A0AAE0NPU5_9PEZI</name>
<keyword evidence="2" id="KW-0489">Methyltransferase</keyword>
<evidence type="ECO:0000313" key="2">
    <source>
        <dbReference type="EMBL" id="KAK3385290.1"/>
    </source>
</evidence>
<keyword evidence="2" id="KW-0808">Transferase</keyword>
<protein>
    <submittedName>
        <fullName evidence="2">S-adenosyl-L-methionine-dependent methyltransferase</fullName>
    </submittedName>
</protein>
<sequence length="338" mass="37798">MAEANDPLAADTFDDGDSALGSHFSGSLMSLRSSVLAYESENGRTYHALSAGKYIMPNDEPEKERLDMVHYIWVLTTGGRHVLCPKNDNAKRVLDIGTGTGIWAIEYADAHPDTEVVGVDLSAIQPTFVPPNCSFEVDDLEKDWTWSKPFDLIFARSMIASFTDWPSFMAKAFKQLEPGGYLELHDHSFPIRCDDNTLPRDTPILQWTELIIEACDKIGRECTVALRFKEMMEAAGFEDVVEKVFKWPTNAWPRDHKYKELGAWSLAAGLQGIEAMTLALFTRVLGWSQEQTLAFCAEVRNNMKSPKIHGYWAVYMVYGRKPLNVSAAESAAIETVAA</sequence>
<dbReference type="PANTHER" id="PTHR43591">
    <property type="entry name" value="METHYLTRANSFERASE"/>
    <property type="match status" value="1"/>
</dbReference>
<dbReference type="GO" id="GO:0008168">
    <property type="term" value="F:methyltransferase activity"/>
    <property type="evidence" value="ECO:0007669"/>
    <property type="project" value="UniProtKB-KW"/>
</dbReference>
<accession>A0AAE0NPU5</accession>
<evidence type="ECO:0000313" key="3">
    <source>
        <dbReference type="Proteomes" id="UP001285441"/>
    </source>
</evidence>
<dbReference type="Proteomes" id="UP001285441">
    <property type="component" value="Unassembled WGS sequence"/>
</dbReference>
<comment type="caution">
    <text evidence="2">The sequence shown here is derived from an EMBL/GenBank/DDBJ whole genome shotgun (WGS) entry which is preliminary data.</text>
</comment>
<reference evidence="2" key="2">
    <citation type="submission" date="2023-06" db="EMBL/GenBank/DDBJ databases">
        <authorList>
            <consortium name="Lawrence Berkeley National Laboratory"/>
            <person name="Haridas S."/>
            <person name="Hensen N."/>
            <person name="Bonometti L."/>
            <person name="Westerberg I."/>
            <person name="Brannstrom I.O."/>
            <person name="Guillou S."/>
            <person name="Cros-Aarteil S."/>
            <person name="Calhoun S."/>
            <person name="Kuo A."/>
            <person name="Mondo S."/>
            <person name="Pangilinan J."/>
            <person name="Riley R."/>
            <person name="LaButti K."/>
            <person name="Andreopoulos B."/>
            <person name="Lipzen A."/>
            <person name="Chen C."/>
            <person name="Yanf M."/>
            <person name="Daum C."/>
            <person name="Ng V."/>
            <person name="Clum A."/>
            <person name="Steindorff A."/>
            <person name="Ohm R."/>
            <person name="Martin F."/>
            <person name="Silar P."/>
            <person name="Natvig D."/>
            <person name="Lalanne C."/>
            <person name="Gautier V."/>
            <person name="Ament-velasquez S.L."/>
            <person name="Kruys A."/>
            <person name="Hutchinson M.I."/>
            <person name="Powell A.J."/>
            <person name="Barry K."/>
            <person name="Miller A.N."/>
            <person name="Grigoriev I.V."/>
            <person name="Debuchy R."/>
            <person name="Gladieux P."/>
            <person name="Thoren M.H."/>
            <person name="Johannesson H."/>
        </authorList>
    </citation>
    <scope>NUCLEOTIDE SEQUENCE</scope>
    <source>
        <strain evidence="2">CBS 232.78</strain>
    </source>
</reference>
<gene>
    <name evidence="2" type="ORF">B0H63DRAFT_181278</name>
</gene>
<dbReference type="PANTHER" id="PTHR43591:SF24">
    <property type="entry name" value="2-METHOXY-6-POLYPRENYL-1,4-BENZOQUINOL METHYLASE, MITOCHONDRIAL"/>
    <property type="match status" value="1"/>
</dbReference>
<reference evidence="2" key="1">
    <citation type="journal article" date="2023" name="Mol. Phylogenet. Evol.">
        <title>Genome-scale phylogeny and comparative genomics of the fungal order Sordariales.</title>
        <authorList>
            <person name="Hensen N."/>
            <person name="Bonometti L."/>
            <person name="Westerberg I."/>
            <person name="Brannstrom I.O."/>
            <person name="Guillou S."/>
            <person name="Cros-Aarteil S."/>
            <person name="Calhoun S."/>
            <person name="Haridas S."/>
            <person name="Kuo A."/>
            <person name="Mondo S."/>
            <person name="Pangilinan J."/>
            <person name="Riley R."/>
            <person name="LaButti K."/>
            <person name="Andreopoulos B."/>
            <person name="Lipzen A."/>
            <person name="Chen C."/>
            <person name="Yan M."/>
            <person name="Daum C."/>
            <person name="Ng V."/>
            <person name="Clum A."/>
            <person name="Steindorff A."/>
            <person name="Ohm R.A."/>
            <person name="Martin F."/>
            <person name="Silar P."/>
            <person name="Natvig D.O."/>
            <person name="Lalanne C."/>
            <person name="Gautier V."/>
            <person name="Ament-Velasquez S.L."/>
            <person name="Kruys A."/>
            <person name="Hutchinson M.I."/>
            <person name="Powell A.J."/>
            <person name="Barry K."/>
            <person name="Miller A.N."/>
            <person name="Grigoriev I.V."/>
            <person name="Debuchy R."/>
            <person name="Gladieux P."/>
            <person name="Hiltunen Thoren M."/>
            <person name="Johannesson H."/>
        </authorList>
    </citation>
    <scope>NUCLEOTIDE SEQUENCE</scope>
    <source>
        <strain evidence="2">CBS 232.78</strain>
    </source>
</reference>
<dbReference type="AlphaFoldDB" id="A0AAE0NPU5"/>
<dbReference type="Pfam" id="PF13489">
    <property type="entry name" value="Methyltransf_23"/>
    <property type="match status" value="1"/>
</dbReference>
<keyword evidence="3" id="KW-1185">Reference proteome</keyword>
<dbReference type="EMBL" id="JAULSW010000004">
    <property type="protein sequence ID" value="KAK3385290.1"/>
    <property type="molecule type" value="Genomic_DNA"/>
</dbReference>
<proteinExistence type="inferred from homology"/>
<dbReference type="SUPFAM" id="SSF53335">
    <property type="entry name" value="S-adenosyl-L-methionine-dependent methyltransferases"/>
    <property type="match status" value="1"/>
</dbReference>
<dbReference type="Gene3D" id="3.40.50.150">
    <property type="entry name" value="Vaccinia Virus protein VP39"/>
    <property type="match status" value="1"/>
</dbReference>
<comment type="similarity">
    <text evidence="1">Belongs to the methyltransferase superfamily. LaeA methyltransferase family.</text>
</comment>
<dbReference type="CDD" id="cd02440">
    <property type="entry name" value="AdoMet_MTases"/>
    <property type="match status" value="1"/>
</dbReference>
<organism evidence="2 3">
    <name type="scientific">Podospora didyma</name>
    <dbReference type="NCBI Taxonomy" id="330526"/>
    <lineage>
        <taxon>Eukaryota</taxon>
        <taxon>Fungi</taxon>
        <taxon>Dikarya</taxon>
        <taxon>Ascomycota</taxon>
        <taxon>Pezizomycotina</taxon>
        <taxon>Sordariomycetes</taxon>
        <taxon>Sordariomycetidae</taxon>
        <taxon>Sordariales</taxon>
        <taxon>Podosporaceae</taxon>
        <taxon>Podospora</taxon>
    </lineage>
</organism>
<dbReference type="InterPro" id="IPR029063">
    <property type="entry name" value="SAM-dependent_MTases_sf"/>
</dbReference>
<evidence type="ECO:0000256" key="1">
    <source>
        <dbReference type="ARBA" id="ARBA00038158"/>
    </source>
</evidence>
<dbReference type="GO" id="GO:0032259">
    <property type="term" value="P:methylation"/>
    <property type="evidence" value="ECO:0007669"/>
    <property type="project" value="UniProtKB-KW"/>
</dbReference>